<comment type="similarity">
    <text evidence="1">Belongs to the intimin/invasin family.</text>
</comment>
<dbReference type="PROSITE" id="PS51127">
    <property type="entry name" value="BIG1"/>
    <property type="match status" value="1"/>
</dbReference>
<feature type="domain" description="Big-1" evidence="2">
    <location>
        <begin position="112"/>
        <end position="206"/>
    </location>
</feature>
<evidence type="ECO:0000313" key="3">
    <source>
        <dbReference type="EMBL" id="TMQ55080.1"/>
    </source>
</evidence>
<accession>A0A538SUL7</accession>
<dbReference type="Pfam" id="PF13860">
    <property type="entry name" value="FlgD_ig"/>
    <property type="match status" value="1"/>
</dbReference>
<name>A0A538SUL7_UNCEI</name>
<dbReference type="Gene3D" id="2.60.40.10">
    <property type="entry name" value="Immunoglobulins"/>
    <property type="match status" value="1"/>
</dbReference>
<reference evidence="3 4" key="1">
    <citation type="journal article" date="2019" name="Nat. Microbiol.">
        <title>Mediterranean grassland soil C-N compound turnover is dependent on rainfall and depth, and is mediated by genomically divergent microorganisms.</title>
        <authorList>
            <person name="Diamond S."/>
            <person name="Andeer P.F."/>
            <person name="Li Z."/>
            <person name="Crits-Christoph A."/>
            <person name="Burstein D."/>
            <person name="Anantharaman K."/>
            <person name="Lane K.R."/>
            <person name="Thomas B.C."/>
            <person name="Pan C."/>
            <person name="Northen T.R."/>
            <person name="Banfield J.F."/>
        </authorList>
    </citation>
    <scope>NUCLEOTIDE SEQUENCE [LARGE SCALE GENOMIC DNA]</scope>
    <source>
        <strain evidence="3">WS_2</strain>
    </source>
</reference>
<organism evidence="3 4">
    <name type="scientific">Eiseniibacteriota bacterium</name>
    <dbReference type="NCBI Taxonomy" id="2212470"/>
    <lineage>
        <taxon>Bacteria</taxon>
        <taxon>Candidatus Eiseniibacteriota</taxon>
    </lineage>
</organism>
<protein>
    <recommendedName>
        <fullName evidence="2">Big-1 domain-containing protein</fullName>
    </recommendedName>
</protein>
<gene>
    <name evidence="3" type="ORF">E6K72_06895</name>
</gene>
<proteinExistence type="inferred from homology"/>
<dbReference type="Gene3D" id="2.60.40.4070">
    <property type="match status" value="1"/>
</dbReference>
<dbReference type="SMART" id="SM00634">
    <property type="entry name" value="BID_1"/>
    <property type="match status" value="1"/>
</dbReference>
<dbReference type="SUPFAM" id="SSF49373">
    <property type="entry name" value="Invasin/intimin cell-adhesion fragments"/>
    <property type="match status" value="1"/>
</dbReference>
<dbReference type="InterPro" id="IPR003344">
    <property type="entry name" value="Big_1_dom"/>
</dbReference>
<evidence type="ECO:0000256" key="1">
    <source>
        <dbReference type="ARBA" id="ARBA00010116"/>
    </source>
</evidence>
<sequence>MRAISSGLHLEATVTPATARAGEPFTLTVRAVNIAGSVIQEVNSWVTVSAKHASSGQPGRGTLFTTQFQLLQGQRSISESYTFVEPIVIVARDDAGNAPALANAITITPGPAAVLHLTSNPTWLGGNQHSTLSAVLADQFDNGIPDQAMSFTLVSGTGTLTPIDIMTGADGSARADLQAPRQPESEIVRASAGGLSSDLTVAVSLVDPNAPGGTVTNFPNPCHPPQQGTTLAYKLDDQATVKIRIFSQTGTLVREVNFNRGATGGMSGLNTWQWDGRNGAGDVVASGGYIVLLEAQGAGQTVNVMRRKIAVVR</sequence>
<dbReference type="Proteomes" id="UP000317716">
    <property type="component" value="Unassembled WGS sequence"/>
</dbReference>
<comment type="caution">
    <text evidence="3">The sequence shown here is derived from an EMBL/GenBank/DDBJ whole genome shotgun (WGS) entry which is preliminary data.</text>
</comment>
<dbReference type="InterPro" id="IPR013783">
    <property type="entry name" value="Ig-like_fold"/>
</dbReference>
<dbReference type="InterPro" id="IPR008964">
    <property type="entry name" value="Invasin/intimin_cell_adhesion"/>
</dbReference>
<dbReference type="AlphaFoldDB" id="A0A538SUL7"/>
<evidence type="ECO:0000313" key="4">
    <source>
        <dbReference type="Proteomes" id="UP000317716"/>
    </source>
</evidence>
<evidence type="ECO:0000259" key="2">
    <source>
        <dbReference type="PROSITE" id="PS51127"/>
    </source>
</evidence>
<dbReference type="InterPro" id="IPR025965">
    <property type="entry name" value="FlgD/Vpr_Ig-like"/>
</dbReference>
<dbReference type="EMBL" id="VBOS01000232">
    <property type="protein sequence ID" value="TMQ55080.1"/>
    <property type="molecule type" value="Genomic_DNA"/>
</dbReference>